<keyword evidence="3" id="KW-1185">Reference proteome</keyword>
<dbReference type="Proteomes" id="UP001055732">
    <property type="component" value="Chromosome"/>
</dbReference>
<dbReference type="Gene3D" id="3.60.15.10">
    <property type="entry name" value="Ribonuclease Z/Hydroxyacylglutathione hydrolase-like"/>
    <property type="match status" value="1"/>
</dbReference>
<reference evidence="2" key="2">
    <citation type="submission" date="2022-06" db="EMBL/GenBank/DDBJ databases">
        <authorList>
            <person name="Park Y.-J."/>
        </authorList>
    </citation>
    <scope>NUCLEOTIDE SEQUENCE</scope>
    <source>
        <strain evidence="2">TY</strain>
    </source>
</reference>
<dbReference type="Pfam" id="PF00753">
    <property type="entry name" value="Lactamase_B"/>
    <property type="match status" value="1"/>
</dbReference>
<dbReference type="AlphaFoldDB" id="A0A9E7SND5"/>
<name>A0A9E7SND5_THEAG</name>
<dbReference type="InterPro" id="IPR052926">
    <property type="entry name" value="Metallo-beta-lactamase_dom"/>
</dbReference>
<dbReference type="InterPro" id="IPR041712">
    <property type="entry name" value="DHPS-like_MBL-fold"/>
</dbReference>
<gene>
    <name evidence="2" type="ORF">NF865_08045</name>
</gene>
<evidence type="ECO:0000259" key="1">
    <source>
        <dbReference type="SMART" id="SM00849"/>
    </source>
</evidence>
<dbReference type="SMART" id="SM00849">
    <property type="entry name" value="Lactamase_B"/>
    <property type="match status" value="1"/>
</dbReference>
<evidence type="ECO:0000313" key="3">
    <source>
        <dbReference type="Proteomes" id="UP001055732"/>
    </source>
</evidence>
<dbReference type="RefSeq" id="WP_253304227.1">
    <property type="nucleotide sequence ID" value="NZ_CP099582.1"/>
</dbReference>
<dbReference type="GO" id="GO:0016740">
    <property type="term" value="F:transferase activity"/>
    <property type="evidence" value="ECO:0007669"/>
    <property type="project" value="TreeGrafter"/>
</dbReference>
<dbReference type="InterPro" id="IPR036866">
    <property type="entry name" value="RibonucZ/Hydroxyglut_hydro"/>
</dbReference>
<dbReference type="PANTHER" id="PTHR13754:SF13">
    <property type="entry name" value="METALLO-BETA-LACTAMASE SUPERFAMILY PROTEIN (AFU_ORTHOLOGUE AFUA_3G07630)"/>
    <property type="match status" value="1"/>
</dbReference>
<evidence type="ECO:0000313" key="2">
    <source>
        <dbReference type="EMBL" id="USS40270.1"/>
    </source>
</evidence>
<reference evidence="2" key="1">
    <citation type="journal article" date="1998" name="Int. J. Syst. Bacteriol. 48 Pt">
        <title>Thermococcus guaymasensis sp. nov. and Thermococcus aggregans sp. nov., two novel thermophilic archaea isolated from the Guaymas Basin hydrothermal vent site.</title>
        <authorList>
            <person name="Canganella F."/>
            <person name="Jones W.J."/>
            <person name="Gambacorta A."/>
            <person name="Antranikian G."/>
        </authorList>
    </citation>
    <scope>NUCLEOTIDE SEQUENCE</scope>
    <source>
        <strain evidence="2">TY</strain>
    </source>
</reference>
<proteinExistence type="predicted"/>
<dbReference type="SUPFAM" id="SSF56281">
    <property type="entry name" value="Metallo-hydrolase/oxidoreductase"/>
    <property type="match status" value="1"/>
</dbReference>
<accession>A0A9E7SND5</accession>
<dbReference type="InterPro" id="IPR001279">
    <property type="entry name" value="Metallo-B-lactamas"/>
</dbReference>
<dbReference type="PANTHER" id="PTHR13754">
    <property type="entry name" value="METALLO-BETA-LACTAMASE SUPERFAMILY PROTEIN"/>
    <property type="match status" value="1"/>
</dbReference>
<organism evidence="2 3">
    <name type="scientific">Thermococcus aggregans</name>
    <dbReference type="NCBI Taxonomy" id="110163"/>
    <lineage>
        <taxon>Archaea</taxon>
        <taxon>Methanobacteriati</taxon>
        <taxon>Methanobacteriota</taxon>
        <taxon>Thermococci</taxon>
        <taxon>Thermococcales</taxon>
        <taxon>Thermococcaceae</taxon>
        <taxon>Thermococcus</taxon>
    </lineage>
</organism>
<dbReference type="CDD" id="cd07713">
    <property type="entry name" value="DHPS-like_MBL-fold"/>
    <property type="match status" value="1"/>
</dbReference>
<sequence>MRKLPLLIAAILVLVLAFIPLFRQQNSIRQQEEYPDKDKIIIVYDNKALSGFKSAWGFAALVKFKNYTILFDTGGNGEILLNNMERLNISPSSIQYVFLSHIHGDHTGGLWAILRENPNVTVFLPATFSEAFKERVRSFGAKAVEINNPREILEGIYTTGVMFPVGEQALVLKTSKGLIVVTGCSHPGIVKIVERAENITGENAYLVVGGFHLFGAPEREVRAIATSLKKLGVRRVMPCHCTGSRAERVFAEEFGTNYVECGVGKSVSW</sequence>
<dbReference type="EMBL" id="CP099582">
    <property type="protein sequence ID" value="USS40270.1"/>
    <property type="molecule type" value="Genomic_DNA"/>
</dbReference>
<feature type="domain" description="Metallo-beta-lactamase" evidence="1">
    <location>
        <begin position="56"/>
        <end position="240"/>
    </location>
</feature>
<protein>
    <submittedName>
        <fullName evidence="2">MBL fold metallo-hydrolase</fullName>
    </submittedName>
</protein>
<dbReference type="KEGG" id="tagg:NF865_08045"/>